<dbReference type="RefSeq" id="WP_132407078.1">
    <property type="nucleotide sequence ID" value="NZ_SMKA01000056.1"/>
</dbReference>
<evidence type="ECO:0000313" key="14">
    <source>
        <dbReference type="EMBL" id="TDC29663.1"/>
    </source>
</evidence>
<feature type="transmembrane region" description="Helical" evidence="11">
    <location>
        <begin position="150"/>
        <end position="170"/>
    </location>
</feature>
<dbReference type="GO" id="GO:0015421">
    <property type="term" value="F:ABC-type oligopeptide transporter activity"/>
    <property type="evidence" value="ECO:0007669"/>
    <property type="project" value="TreeGrafter"/>
</dbReference>
<dbReference type="GO" id="GO:0016887">
    <property type="term" value="F:ATP hydrolysis activity"/>
    <property type="evidence" value="ECO:0007669"/>
    <property type="project" value="InterPro"/>
</dbReference>
<evidence type="ECO:0000256" key="9">
    <source>
        <dbReference type="ARBA" id="ARBA00023136"/>
    </source>
</evidence>
<evidence type="ECO:0000256" key="5">
    <source>
        <dbReference type="ARBA" id="ARBA00022692"/>
    </source>
</evidence>
<dbReference type="Gene3D" id="3.40.50.300">
    <property type="entry name" value="P-loop containing nucleotide triphosphate hydrolases"/>
    <property type="match status" value="1"/>
</dbReference>
<keyword evidence="8 11" id="KW-1133">Transmembrane helix</keyword>
<evidence type="ECO:0000256" key="1">
    <source>
        <dbReference type="ARBA" id="ARBA00004429"/>
    </source>
</evidence>
<proteinExistence type="inferred from homology"/>
<keyword evidence="3" id="KW-1003">Cell membrane</keyword>
<dbReference type="InterPro" id="IPR003593">
    <property type="entry name" value="AAA+_ATPase"/>
</dbReference>
<dbReference type="OrthoDB" id="9806127at2"/>
<dbReference type="InterPro" id="IPR027417">
    <property type="entry name" value="P-loop_NTPase"/>
</dbReference>
<gene>
    <name evidence="14" type="ORF">E1261_15215</name>
</gene>
<feature type="transmembrane region" description="Helical" evidence="11">
    <location>
        <begin position="176"/>
        <end position="195"/>
    </location>
</feature>
<keyword evidence="9 11" id="KW-0472">Membrane</keyword>
<dbReference type="PROSITE" id="PS50893">
    <property type="entry name" value="ABC_TRANSPORTER_2"/>
    <property type="match status" value="1"/>
</dbReference>
<dbReference type="PANTHER" id="PTHR43394:SF1">
    <property type="entry name" value="ATP-BINDING CASSETTE SUB-FAMILY B MEMBER 10, MITOCHONDRIAL"/>
    <property type="match status" value="1"/>
</dbReference>
<feature type="transmembrane region" description="Helical" evidence="11">
    <location>
        <begin position="38"/>
        <end position="57"/>
    </location>
</feature>
<feature type="domain" description="ABC transmembrane type-1" evidence="13">
    <location>
        <begin position="40"/>
        <end position="325"/>
    </location>
</feature>
<dbReference type="InterPro" id="IPR011527">
    <property type="entry name" value="ABC1_TM_dom"/>
</dbReference>
<evidence type="ECO:0000256" key="7">
    <source>
        <dbReference type="ARBA" id="ARBA00022840"/>
    </source>
</evidence>
<dbReference type="EMBL" id="SMKA01000056">
    <property type="protein sequence ID" value="TDC29663.1"/>
    <property type="molecule type" value="Genomic_DNA"/>
</dbReference>
<sequence length="618" mass="66362">MALLDAVHAPVTEAGPRQLARLVKAALGMVWASARREFSGVMVAAVLGGAGSALQVYLTGRLVAGLTSAGTGLPAGLGVKICALAGVTIGLGFLASFQRERERVVGELVARHAQTQVLEVSAQVPMESFEEPAFYDRLQRAMVTAEIRPVQLASGLLSTLVATTGALGVAVGLLTISPLLGVLVPVAAVPLWLAAHHANRALYMFTFRMTHDDRTRAYVSDLMASKESAAEVRAFGLASFFRARFDRLYDARLAAVRDVAGIRLRASLAGGLGSGLVVGAVILLAVRLVATGSLSLPEAGTAIVAVALLAQRLAAATDGAARLHESTLFVEDFVTFVEPERARVRAVATAREPAGFDRIALRDVSFRYPAGSAEVLHEIDLDLRAGEVIALVGENGSGKTTLAKVLAGIYQPTRGTVSWDDVVLDEPRTRAAREQIAVAFQDFVRYRFPIAENITVGRPTRADDREAMIEAARRARADRFVEQLPEGYETQLGTQFLGGSDLSGGQWQRLALARAFFRDAPLIILDEPTSALDPRAERELFDDIRTLCAGRTVLLISHRFANVRSADRIHVMAAGRIAESGTHEELLDLGGRYAELFHLQASTYLDPKGEPWHPLQPS</sequence>
<keyword evidence="15" id="KW-1185">Reference proteome</keyword>
<dbReference type="Proteomes" id="UP000295075">
    <property type="component" value="Unassembled WGS sequence"/>
</dbReference>
<evidence type="ECO:0000256" key="2">
    <source>
        <dbReference type="ARBA" id="ARBA00022448"/>
    </source>
</evidence>
<dbReference type="InterPro" id="IPR003439">
    <property type="entry name" value="ABC_transporter-like_ATP-bd"/>
</dbReference>
<feature type="domain" description="ABC transporter" evidence="12">
    <location>
        <begin position="359"/>
        <end position="599"/>
    </location>
</feature>
<name>A0A4R4Q4B8_9ACTN</name>
<comment type="similarity">
    <text evidence="10">Belongs to the ABC transporter superfamily. Siderophore-Fe(3+) uptake transporter (SIUT) (TC 3.A.1.21) family.</text>
</comment>
<dbReference type="InterPro" id="IPR017871">
    <property type="entry name" value="ABC_transporter-like_CS"/>
</dbReference>
<evidence type="ECO:0000256" key="4">
    <source>
        <dbReference type="ARBA" id="ARBA00022519"/>
    </source>
</evidence>
<evidence type="ECO:0000259" key="12">
    <source>
        <dbReference type="PROSITE" id="PS50893"/>
    </source>
</evidence>
<dbReference type="PROSITE" id="PS00211">
    <property type="entry name" value="ABC_TRANSPORTER_1"/>
    <property type="match status" value="1"/>
</dbReference>
<keyword evidence="4" id="KW-0997">Cell inner membrane</keyword>
<keyword evidence="5 11" id="KW-0812">Transmembrane</keyword>
<keyword evidence="2" id="KW-0813">Transport</keyword>
<evidence type="ECO:0000256" key="8">
    <source>
        <dbReference type="ARBA" id="ARBA00022989"/>
    </source>
</evidence>
<comment type="caution">
    <text evidence="14">The sequence shown here is derived from an EMBL/GenBank/DDBJ whole genome shotgun (WGS) entry which is preliminary data.</text>
</comment>
<dbReference type="FunFam" id="3.40.50.300:FF:000221">
    <property type="entry name" value="Multidrug ABC transporter ATP-binding protein"/>
    <property type="match status" value="1"/>
</dbReference>
<keyword evidence="7 14" id="KW-0067">ATP-binding</keyword>
<dbReference type="PROSITE" id="PS50929">
    <property type="entry name" value="ABC_TM1F"/>
    <property type="match status" value="1"/>
</dbReference>
<comment type="subcellular location">
    <subcellularLocation>
        <location evidence="1">Cell inner membrane</location>
        <topology evidence="1">Multi-pass membrane protein</topology>
    </subcellularLocation>
</comment>
<evidence type="ECO:0000313" key="15">
    <source>
        <dbReference type="Proteomes" id="UP000295075"/>
    </source>
</evidence>
<dbReference type="InterPro" id="IPR036640">
    <property type="entry name" value="ABC1_TM_sf"/>
</dbReference>
<keyword evidence="6" id="KW-0547">Nucleotide-binding</keyword>
<evidence type="ECO:0000256" key="11">
    <source>
        <dbReference type="SAM" id="Phobius"/>
    </source>
</evidence>
<organism evidence="14 15">
    <name type="scientific">Kribbella albertanoniae</name>
    <dbReference type="NCBI Taxonomy" id="1266829"/>
    <lineage>
        <taxon>Bacteria</taxon>
        <taxon>Bacillati</taxon>
        <taxon>Actinomycetota</taxon>
        <taxon>Actinomycetes</taxon>
        <taxon>Propionibacteriales</taxon>
        <taxon>Kribbellaceae</taxon>
        <taxon>Kribbella</taxon>
    </lineage>
</organism>
<feature type="transmembrane region" description="Helical" evidence="11">
    <location>
        <begin position="266"/>
        <end position="290"/>
    </location>
</feature>
<evidence type="ECO:0000256" key="3">
    <source>
        <dbReference type="ARBA" id="ARBA00022475"/>
    </source>
</evidence>
<dbReference type="Pfam" id="PF00005">
    <property type="entry name" value="ABC_tran"/>
    <property type="match status" value="1"/>
</dbReference>
<dbReference type="AlphaFoldDB" id="A0A4R4Q4B8"/>
<feature type="transmembrane region" description="Helical" evidence="11">
    <location>
        <begin position="77"/>
        <end position="97"/>
    </location>
</feature>
<protein>
    <submittedName>
        <fullName evidence="14">ABC transporter ATP-binding protein</fullName>
    </submittedName>
</protein>
<reference evidence="14 15" key="1">
    <citation type="submission" date="2019-03" db="EMBL/GenBank/DDBJ databases">
        <title>Draft genome sequences of novel Actinobacteria.</title>
        <authorList>
            <person name="Sahin N."/>
            <person name="Ay H."/>
            <person name="Saygin H."/>
        </authorList>
    </citation>
    <scope>NUCLEOTIDE SEQUENCE [LARGE SCALE GENOMIC DNA]</scope>
    <source>
        <strain evidence="14 15">JCM 30547</strain>
    </source>
</reference>
<accession>A0A4R4Q4B8</accession>
<dbReference type="SUPFAM" id="SSF52540">
    <property type="entry name" value="P-loop containing nucleoside triphosphate hydrolases"/>
    <property type="match status" value="1"/>
</dbReference>
<dbReference type="GO" id="GO:0005524">
    <property type="term" value="F:ATP binding"/>
    <property type="evidence" value="ECO:0007669"/>
    <property type="project" value="UniProtKB-KW"/>
</dbReference>
<dbReference type="InterPro" id="IPR039421">
    <property type="entry name" value="Type_1_exporter"/>
</dbReference>
<dbReference type="GO" id="GO:0005886">
    <property type="term" value="C:plasma membrane"/>
    <property type="evidence" value="ECO:0007669"/>
    <property type="project" value="UniProtKB-SubCell"/>
</dbReference>
<evidence type="ECO:0000256" key="10">
    <source>
        <dbReference type="ARBA" id="ARBA00023455"/>
    </source>
</evidence>
<dbReference type="PANTHER" id="PTHR43394">
    <property type="entry name" value="ATP-DEPENDENT PERMEASE MDL1, MITOCHONDRIAL"/>
    <property type="match status" value="1"/>
</dbReference>
<dbReference type="Gene3D" id="1.20.1560.10">
    <property type="entry name" value="ABC transporter type 1, transmembrane domain"/>
    <property type="match status" value="1"/>
</dbReference>
<evidence type="ECO:0000259" key="13">
    <source>
        <dbReference type="PROSITE" id="PS50929"/>
    </source>
</evidence>
<dbReference type="SMART" id="SM00382">
    <property type="entry name" value="AAA"/>
    <property type="match status" value="1"/>
</dbReference>
<dbReference type="SUPFAM" id="SSF90123">
    <property type="entry name" value="ABC transporter transmembrane region"/>
    <property type="match status" value="1"/>
</dbReference>
<evidence type="ECO:0000256" key="6">
    <source>
        <dbReference type="ARBA" id="ARBA00022741"/>
    </source>
</evidence>